<dbReference type="SUPFAM" id="SSF46548">
    <property type="entry name" value="alpha-helical ferredoxin"/>
    <property type="match status" value="1"/>
</dbReference>
<dbReference type="InterPro" id="IPR023210">
    <property type="entry name" value="NADP_OxRdtase_dom"/>
</dbReference>
<dbReference type="PANTHER" id="PTHR43312:SF2">
    <property type="entry name" value="OXIDOREDUCTASE"/>
    <property type="match status" value="1"/>
</dbReference>
<dbReference type="PROSITE" id="PS51379">
    <property type="entry name" value="4FE4S_FER_2"/>
    <property type="match status" value="2"/>
</dbReference>
<feature type="domain" description="4Fe-4S ferredoxin-type" evidence="4">
    <location>
        <begin position="337"/>
        <end position="365"/>
    </location>
</feature>
<protein>
    <submittedName>
        <fullName evidence="5">Aldo/keto reductase</fullName>
    </submittedName>
</protein>
<dbReference type="InterPro" id="IPR009051">
    <property type="entry name" value="Helical_ferredxn"/>
</dbReference>
<evidence type="ECO:0000256" key="2">
    <source>
        <dbReference type="ARBA" id="ARBA00023004"/>
    </source>
</evidence>
<dbReference type="AlphaFoldDB" id="A0A8I0DT18"/>
<comment type="caution">
    <text evidence="5">The sequence shown here is derived from an EMBL/GenBank/DDBJ whole genome shotgun (WGS) entry which is preliminary data.</text>
</comment>
<sequence length="374" mass="42263">MSVKKLGFGLMRLPAVDEADKSKVDVERVCHLADRFLAEGFTYFDTAACYHSGNSEQAFREAVAKRYPREAYTITDKLSLFMLKEASEMPGFFEKQLENCGVEYFDYYLLHSLDEGAAKQAEEWGAFDFMLEKKAKGLVKHVGFSFHDKAEVLDKILTRHPEMEYVQLQLNYADWEDSEVQSRKCYEVCVKYGKPVLVMEPIKGGMLANVPAEAEALLKGARPEMSVASWAIRFAASQENVFMVLSGMSDEQQVEDNLSYMKDFAPLSDEEKDLVAKSAAIIKSKEKVPCTGCRYCTDGCPMKIAIPDYFKLLNRISMFGEGQLASVKSIYKDRTEKEGHGKASDCVGCRQCEEHCPQHLPITEYLEEAAKTFE</sequence>
<name>A0A8I0DT18_9FIRM</name>
<evidence type="ECO:0000313" key="5">
    <source>
        <dbReference type="EMBL" id="MBC5652418.1"/>
    </source>
</evidence>
<evidence type="ECO:0000313" key="6">
    <source>
        <dbReference type="Proteomes" id="UP000652847"/>
    </source>
</evidence>
<keyword evidence="3" id="KW-0411">Iron-sulfur</keyword>
<feature type="domain" description="4Fe-4S ferredoxin-type" evidence="4">
    <location>
        <begin position="279"/>
        <end position="309"/>
    </location>
</feature>
<dbReference type="PROSITE" id="PS00198">
    <property type="entry name" value="4FE4S_FER_1"/>
    <property type="match status" value="2"/>
</dbReference>
<gene>
    <name evidence="5" type="ORF">H8S54_15230</name>
</gene>
<dbReference type="Gene3D" id="1.10.1060.10">
    <property type="entry name" value="Alpha-helical ferredoxin"/>
    <property type="match status" value="1"/>
</dbReference>
<accession>A0A8I0DT18</accession>
<dbReference type="InterPro" id="IPR017896">
    <property type="entry name" value="4Fe4S_Fe-S-bd"/>
</dbReference>
<evidence type="ECO:0000256" key="3">
    <source>
        <dbReference type="ARBA" id="ARBA00023014"/>
    </source>
</evidence>
<dbReference type="Pfam" id="PF00248">
    <property type="entry name" value="Aldo_ket_red"/>
    <property type="match status" value="1"/>
</dbReference>
<dbReference type="CDD" id="cd19096">
    <property type="entry name" value="AKR_Fe-S_oxidoreductase"/>
    <property type="match status" value="1"/>
</dbReference>
<proteinExistence type="predicted"/>
<dbReference type="Gene3D" id="3.20.20.100">
    <property type="entry name" value="NADP-dependent oxidoreductase domain"/>
    <property type="match status" value="1"/>
</dbReference>
<dbReference type="RefSeq" id="WP_186901755.1">
    <property type="nucleotide sequence ID" value="NZ_JACOOT010000036.1"/>
</dbReference>
<dbReference type="EMBL" id="JACOOT010000036">
    <property type="protein sequence ID" value="MBC5652418.1"/>
    <property type="molecule type" value="Genomic_DNA"/>
</dbReference>
<dbReference type="SUPFAM" id="SSF51430">
    <property type="entry name" value="NAD(P)-linked oxidoreductase"/>
    <property type="match status" value="1"/>
</dbReference>
<keyword evidence="6" id="KW-1185">Reference proteome</keyword>
<keyword evidence="1" id="KW-0479">Metal-binding</keyword>
<reference evidence="5 6" key="1">
    <citation type="submission" date="2020-08" db="EMBL/GenBank/DDBJ databases">
        <title>Genome public.</title>
        <authorList>
            <person name="Liu C."/>
            <person name="Sun Q."/>
        </authorList>
    </citation>
    <scope>NUCLEOTIDE SEQUENCE [LARGE SCALE GENOMIC DNA]</scope>
    <source>
        <strain evidence="5 6">BX17</strain>
    </source>
</reference>
<dbReference type="GO" id="GO:0051536">
    <property type="term" value="F:iron-sulfur cluster binding"/>
    <property type="evidence" value="ECO:0007669"/>
    <property type="project" value="UniProtKB-KW"/>
</dbReference>
<evidence type="ECO:0000256" key="1">
    <source>
        <dbReference type="ARBA" id="ARBA00022723"/>
    </source>
</evidence>
<dbReference type="InterPro" id="IPR017900">
    <property type="entry name" value="4Fe4S_Fe_S_CS"/>
</dbReference>
<evidence type="ECO:0000259" key="4">
    <source>
        <dbReference type="PROSITE" id="PS51379"/>
    </source>
</evidence>
<dbReference type="Proteomes" id="UP000652847">
    <property type="component" value="Unassembled WGS sequence"/>
</dbReference>
<dbReference type="PANTHER" id="PTHR43312">
    <property type="entry name" value="D-THREO-ALDOSE 1-DEHYDROGENASE"/>
    <property type="match status" value="1"/>
</dbReference>
<keyword evidence="2" id="KW-0408">Iron</keyword>
<dbReference type="InterPro" id="IPR036812">
    <property type="entry name" value="NAD(P)_OxRdtase_dom_sf"/>
</dbReference>
<organism evidence="5 6">
    <name type="scientific">Blautia segnis</name>
    <dbReference type="NCBI Taxonomy" id="2763030"/>
    <lineage>
        <taxon>Bacteria</taxon>
        <taxon>Bacillati</taxon>
        <taxon>Bacillota</taxon>
        <taxon>Clostridia</taxon>
        <taxon>Lachnospirales</taxon>
        <taxon>Lachnospiraceae</taxon>
        <taxon>Blautia</taxon>
    </lineage>
</organism>
<dbReference type="Pfam" id="PF13187">
    <property type="entry name" value="Fer4_9"/>
    <property type="match status" value="1"/>
</dbReference>
<dbReference type="GO" id="GO:0046872">
    <property type="term" value="F:metal ion binding"/>
    <property type="evidence" value="ECO:0007669"/>
    <property type="project" value="UniProtKB-KW"/>
</dbReference>
<dbReference type="InterPro" id="IPR053135">
    <property type="entry name" value="AKR2_Oxidoreductase"/>
</dbReference>